<dbReference type="Gene3D" id="1.20.58.110">
    <property type="entry name" value="Ribosomal protein S20"/>
    <property type="match status" value="1"/>
</dbReference>
<dbReference type="NCBIfam" id="TIGR00029">
    <property type="entry name" value="S20"/>
    <property type="match status" value="1"/>
</dbReference>
<comment type="caution">
    <text evidence="10">The sequence shown here is derived from an EMBL/GenBank/DDBJ whole genome shotgun (WGS) entry which is preliminary data.</text>
</comment>
<evidence type="ECO:0000256" key="4">
    <source>
        <dbReference type="ARBA" id="ARBA00022884"/>
    </source>
</evidence>
<evidence type="ECO:0000256" key="3">
    <source>
        <dbReference type="ARBA" id="ARBA00022730"/>
    </source>
</evidence>
<keyword evidence="5 8" id="KW-0689">Ribosomal protein</keyword>
<proteinExistence type="inferred from homology"/>
<dbReference type="Pfam" id="PF01649">
    <property type="entry name" value="Ribosomal_S20p"/>
    <property type="match status" value="1"/>
</dbReference>
<feature type="compositionally biased region" description="Basic and acidic residues" evidence="9">
    <location>
        <begin position="17"/>
        <end position="28"/>
    </location>
</feature>
<name>A0ABP8N884_9BACT</name>
<dbReference type="InterPro" id="IPR036510">
    <property type="entry name" value="Ribosomal_bS20_sf"/>
</dbReference>
<sequence length="118" mass="13183">MADSLAYYRAFNSLLSDDGRPRERDKPKMPNTESSKKRLRQNVKQRLLNRSIKSNMRSTIRSVREAAESGDGEKAQAAFRLAVKKLDRAASKNVIHRNAAARTKSRLSKLVKAAGAKA</sequence>
<dbReference type="HAMAP" id="MF_00500">
    <property type="entry name" value="Ribosomal_bS20"/>
    <property type="match status" value="1"/>
</dbReference>
<keyword evidence="3 8" id="KW-0699">rRNA-binding</keyword>
<protein>
    <recommendedName>
        <fullName evidence="7 8">Small ribosomal subunit protein bS20</fullName>
    </recommendedName>
</protein>
<comment type="similarity">
    <text evidence="2 8">Belongs to the bacterial ribosomal protein bS20 family.</text>
</comment>
<evidence type="ECO:0000256" key="7">
    <source>
        <dbReference type="ARBA" id="ARBA00035136"/>
    </source>
</evidence>
<evidence type="ECO:0000256" key="2">
    <source>
        <dbReference type="ARBA" id="ARBA00007634"/>
    </source>
</evidence>
<evidence type="ECO:0000256" key="8">
    <source>
        <dbReference type="HAMAP-Rule" id="MF_00500"/>
    </source>
</evidence>
<evidence type="ECO:0000256" key="9">
    <source>
        <dbReference type="SAM" id="MobiDB-lite"/>
    </source>
</evidence>
<dbReference type="PANTHER" id="PTHR33398:SF1">
    <property type="entry name" value="SMALL RIBOSOMAL SUBUNIT PROTEIN BS20C"/>
    <property type="match status" value="1"/>
</dbReference>
<dbReference type="SUPFAM" id="SSF46992">
    <property type="entry name" value="Ribosomal protein S20"/>
    <property type="match status" value="1"/>
</dbReference>
<reference evidence="11" key="1">
    <citation type="journal article" date="2019" name="Int. J. Syst. Evol. Microbiol.">
        <title>The Global Catalogue of Microorganisms (GCM) 10K type strain sequencing project: providing services to taxonomists for standard genome sequencing and annotation.</title>
        <authorList>
            <consortium name="The Broad Institute Genomics Platform"/>
            <consortium name="The Broad Institute Genome Sequencing Center for Infectious Disease"/>
            <person name="Wu L."/>
            <person name="Ma J."/>
        </authorList>
    </citation>
    <scope>NUCLEOTIDE SEQUENCE [LARGE SCALE GENOMIC DNA]</scope>
    <source>
        <strain evidence="11">JCM 17759</strain>
    </source>
</reference>
<dbReference type="Proteomes" id="UP001500840">
    <property type="component" value="Unassembled WGS sequence"/>
</dbReference>
<accession>A0ABP8N884</accession>
<dbReference type="PANTHER" id="PTHR33398">
    <property type="entry name" value="30S RIBOSOMAL PROTEIN S20"/>
    <property type="match status" value="1"/>
</dbReference>
<dbReference type="EMBL" id="BAABGA010000064">
    <property type="protein sequence ID" value="GAA4462987.1"/>
    <property type="molecule type" value="Genomic_DNA"/>
</dbReference>
<keyword evidence="6 8" id="KW-0687">Ribonucleoprotein</keyword>
<gene>
    <name evidence="8 10" type="primary">rpsT</name>
    <name evidence="10" type="ORF">GCM10023156_47540</name>
</gene>
<keyword evidence="11" id="KW-1185">Reference proteome</keyword>
<evidence type="ECO:0000313" key="10">
    <source>
        <dbReference type="EMBL" id="GAA4462987.1"/>
    </source>
</evidence>
<keyword evidence="4 8" id="KW-0694">RNA-binding</keyword>
<evidence type="ECO:0000313" key="11">
    <source>
        <dbReference type="Proteomes" id="UP001500840"/>
    </source>
</evidence>
<dbReference type="InterPro" id="IPR002583">
    <property type="entry name" value="Ribosomal_bS20"/>
</dbReference>
<comment type="function">
    <text evidence="1 8">Binds directly to 16S ribosomal RNA.</text>
</comment>
<dbReference type="GO" id="GO:0005840">
    <property type="term" value="C:ribosome"/>
    <property type="evidence" value="ECO:0007669"/>
    <property type="project" value="UniProtKB-KW"/>
</dbReference>
<organism evidence="10 11">
    <name type="scientific">Novipirellula rosea</name>
    <dbReference type="NCBI Taxonomy" id="1031540"/>
    <lineage>
        <taxon>Bacteria</taxon>
        <taxon>Pseudomonadati</taxon>
        <taxon>Planctomycetota</taxon>
        <taxon>Planctomycetia</taxon>
        <taxon>Pirellulales</taxon>
        <taxon>Pirellulaceae</taxon>
        <taxon>Novipirellula</taxon>
    </lineage>
</organism>
<feature type="region of interest" description="Disordered" evidence="9">
    <location>
        <begin position="16"/>
        <end position="42"/>
    </location>
</feature>
<evidence type="ECO:0000256" key="6">
    <source>
        <dbReference type="ARBA" id="ARBA00023274"/>
    </source>
</evidence>
<evidence type="ECO:0000256" key="1">
    <source>
        <dbReference type="ARBA" id="ARBA00003134"/>
    </source>
</evidence>
<evidence type="ECO:0000256" key="5">
    <source>
        <dbReference type="ARBA" id="ARBA00022980"/>
    </source>
</evidence>